<dbReference type="InterPro" id="IPR044861">
    <property type="entry name" value="IPNS-like_FE2OG_OXY"/>
</dbReference>
<name>U5DEB3_AMBTC</name>
<dbReference type="Proteomes" id="UP000017836">
    <property type="component" value="Unassembled WGS sequence"/>
</dbReference>
<dbReference type="SUPFAM" id="SSF51197">
    <property type="entry name" value="Clavaminate synthase-like"/>
    <property type="match status" value="1"/>
</dbReference>
<dbReference type="AlphaFoldDB" id="U5DEB3"/>
<evidence type="ECO:0000259" key="3">
    <source>
        <dbReference type="PROSITE" id="PS51471"/>
    </source>
</evidence>
<dbReference type="GO" id="GO:0046872">
    <property type="term" value="F:metal ion binding"/>
    <property type="evidence" value="ECO:0007669"/>
    <property type="project" value="UniProtKB-KW"/>
</dbReference>
<dbReference type="OMA" id="SHWPLRP"/>
<dbReference type="EMBL" id="KI392059">
    <property type="protein sequence ID" value="ERN20535.1"/>
    <property type="molecule type" value="Genomic_DNA"/>
</dbReference>
<evidence type="ECO:0000313" key="5">
    <source>
        <dbReference type="Proteomes" id="UP000017836"/>
    </source>
</evidence>
<keyword evidence="5" id="KW-1185">Reference proteome</keyword>
<dbReference type="Gramene" id="ERN20535">
    <property type="protein sequence ID" value="ERN20535"/>
    <property type="gene ID" value="AMTR_s00068p00199720"/>
</dbReference>
<dbReference type="PROSITE" id="PS51471">
    <property type="entry name" value="FE2OG_OXY"/>
    <property type="match status" value="1"/>
</dbReference>
<organism evidence="4 5">
    <name type="scientific">Amborella trichopoda</name>
    <dbReference type="NCBI Taxonomy" id="13333"/>
    <lineage>
        <taxon>Eukaryota</taxon>
        <taxon>Viridiplantae</taxon>
        <taxon>Streptophyta</taxon>
        <taxon>Embryophyta</taxon>
        <taxon>Tracheophyta</taxon>
        <taxon>Spermatophyta</taxon>
        <taxon>Magnoliopsida</taxon>
        <taxon>Amborellales</taxon>
        <taxon>Amborellaceae</taxon>
        <taxon>Amborella</taxon>
    </lineage>
</organism>
<dbReference type="Pfam" id="PF03171">
    <property type="entry name" value="2OG-FeII_Oxy"/>
    <property type="match status" value="1"/>
</dbReference>
<protein>
    <recommendedName>
        <fullName evidence="3">Fe2OG dioxygenase domain-containing protein</fullName>
    </recommendedName>
</protein>
<gene>
    <name evidence="4" type="ORF">AMTR_s00068p00199720</name>
</gene>
<evidence type="ECO:0000256" key="2">
    <source>
        <dbReference type="ARBA" id="ARBA00023004"/>
    </source>
</evidence>
<dbReference type="Gene3D" id="2.60.120.330">
    <property type="entry name" value="B-lactam Antibiotic, Isopenicillin N Synthase, Chain"/>
    <property type="match status" value="1"/>
</dbReference>
<reference evidence="5" key="1">
    <citation type="journal article" date="2013" name="Science">
        <title>The Amborella genome and the evolution of flowering plants.</title>
        <authorList>
            <consortium name="Amborella Genome Project"/>
        </authorList>
    </citation>
    <scope>NUCLEOTIDE SEQUENCE [LARGE SCALE GENOMIC DNA]</scope>
</reference>
<dbReference type="HOGENOM" id="CLU_010119_8_2_1"/>
<accession>U5DEB3</accession>
<evidence type="ECO:0000256" key="1">
    <source>
        <dbReference type="ARBA" id="ARBA00022723"/>
    </source>
</evidence>
<dbReference type="PANTHER" id="PTHR47991">
    <property type="entry name" value="OXOGLUTARATE/IRON-DEPENDENT DIOXYGENASE"/>
    <property type="match status" value="1"/>
</dbReference>
<evidence type="ECO:0000313" key="4">
    <source>
        <dbReference type="EMBL" id="ERN20535.1"/>
    </source>
</evidence>
<feature type="domain" description="Fe2OG dioxygenase" evidence="3">
    <location>
        <begin position="29"/>
        <end position="129"/>
    </location>
</feature>
<keyword evidence="2" id="KW-0408">Iron</keyword>
<proteinExistence type="predicted"/>
<dbReference type="InterPro" id="IPR027443">
    <property type="entry name" value="IPNS-like_sf"/>
</dbReference>
<dbReference type="InterPro" id="IPR050295">
    <property type="entry name" value="Plant_2OG-oxidoreductases"/>
</dbReference>
<dbReference type="InterPro" id="IPR005123">
    <property type="entry name" value="Oxoglu/Fe-dep_dioxygenase_dom"/>
</dbReference>
<dbReference type="eggNOG" id="KOG0143">
    <property type="taxonomic scope" value="Eukaryota"/>
</dbReference>
<sequence>MRLLAQKLLKIISESLGLPSAYIQEAIGEPSQNITISFYPLCPQPELTLGLQAHSDMGAITLLVQDDVGGLQVLNDGDWITVEPLPDAIVVNLSDQTEIISNGIFKSAVHRAVVNANRARLSVATFYDPSKETKICPAPHLITDSSPARYLDVLYGDYVSTWYSKGPDGKRNIDALLIGNHL</sequence>
<keyword evidence="1" id="KW-0479">Metal-binding</keyword>